<dbReference type="InterPro" id="IPR029063">
    <property type="entry name" value="SAM-dependent_MTases_sf"/>
</dbReference>
<feature type="binding site" evidence="6">
    <location>
        <position position="123"/>
    </location>
    <ligand>
        <name>S-adenosyl-L-methionine</name>
        <dbReference type="ChEBI" id="CHEBI:59789"/>
    </ligand>
</feature>
<evidence type="ECO:0000256" key="7">
    <source>
        <dbReference type="RuleBase" id="RU362106"/>
    </source>
</evidence>
<evidence type="ECO:0000256" key="2">
    <source>
        <dbReference type="ARBA" id="ARBA00022603"/>
    </source>
</evidence>
<evidence type="ECO:0000256" key="1">
    <source>
        <dbReference type="ARBA" id="ARBA00022552"/>
    </source>
</evidence>
<accession>A0A9D5CKC7</accession>
<protein>
    <recommendedName>
        <fullName evidence="7">rRNA adenine N(6)-methyltransferase</fullName>
        <ecNumber evidence="7">2.1.1.-</ecNumber>
    </recommendedName>
</protein>
<dbReference type="InterPro" id="IPR020596">
    <property type="entry name" value="rRNA_Ade_Mease_Trfase_CS"/>
</dbReference>
<comment type="caution">
    <text evidence="6">Lacks conserved residue(s) required for the propagation of feature annotation.</text>
</comment>
<dbReference type="Gene3D" id="1.10.8.480">
    <property type="match status" value="1"/>
</dbReference>
<organism evidence="10 11">
    <name type="scientific">Dioscorea zingiberensis</name>
    <dbReference type="NCBI Taxonomy" id="325984"/>
    <lineage>
        <taxon>Eukaryota</taxon>
        <taxon>Viridiplantae</taxon>
        <taxon>Streptophyta</taxon>
        <taxon>Embryophyta</taxon>
        <taxon>Tracheophyta</taxon>
        <taxon>Spermatophyta</taxon>
        <taxon>Magnoliopsida</taxon>
        <taxon>Liliopsida</taxon>
        <taxon>Dioscoreales</taxon>
        <taxon>Dioscoreaceae</taxon>
        <taxon>Dioscorea</taxon>
    </lineage>
</organism>
<dbReference type="EC" id="2.1.1.-" evidence="7"/>
<keyword evidence="5 6" id="KW-0694">RNA-binding</keyword>
<feature type="region of interest" description="Disordered" evidence="8">
    <location>
        <begin position="299"/>
        <end position="327"/>
    </location>
</feature>
<name>A0A9D5CKC7_9LILI</name>
<dbReference type="EMBL" id="JAGGNH010000004">
    <property type="protein sequence ID" value="KAJ0974157.1"/>
    <property type="molecule type" value="Genomic_DNA"/>
</dbReference>
<feature type="binding site" evidence="6">
    <location>
        <position position="166"/>
    </location>
    <ligand>
        <name>S-adenosyl-L-methionine</name>
        <dbReference type="ChEBI" id="CHEBI:59789"/>
    </ligand>
</feature>
<feature type="compositionally biased region" description="Polar residues" evidence="8">
    <location>
        <begin position="21"/>
        <end position="34"/>
    </location>
</feature>
<keyword evidence="3 6" id="KW-0808">Transferase</keyword>
<dbReference type="InterPro" id="IPR001737">
    <property type="entry name" value="KsgA/Erm"/>
</dbReference>
<keyword evidence="1 7" id="KW-0698">rRNA processing</keyword>
<feature type="compositionally biased region" description="Acidic residues" evidence="8">
    <location>
        <begin position="306"/>
        <end position="327"/>
    </location>
</feature>
<dbReference type="FunFam" id="3.40.50.150:FF:000081">
    <property type="entry name" value="rRNA adenine N(6)-methyltransferase"/>
    <property type="match status" value="1"/>
</dbReference>
<dbReference type="Gene3D" id="3.40.50.150">
    <property type="entry name" value="Vaccinia Virus protein VP39"/>
    <property type="match status" value="1"/>
</dbReference>
<evidence type="ECO:0000256" key="4">
    <source>
        <dbReference type="ARBA" id="ARBA00022691"/>
    </source>
</evidence>
<evidence type="ECO:0000256" key="8">
    <source>
        <dbReference type="SAM" id="MobiDB-lite"/>
    </source>
</evidence>
<dbReference type="NCBIfam" id="TIGR00755">
    <property type="entry name" value="ksgA"/>
    <property type="match status" value="1"/>
</dbReference>
<feature type="binding site" evidence="6">
    <location>
        <position position="102"/>
    </location>
    <ligand>
        <name>S-adenosyl-L-methionine</name>
        <dbReference type="ChEBI" id="CHEBI:59789"/>
    </ligand>
</feature>
<dbReference type="GO" id="GO:0005739">
    <property type="term" value="C:mitochondrion"/>
    <property type="evidence" value="ECO:0007669"/>
    <property type="project" value="TreeGrafter"/>
</dbReference>
<dbReference type="OrthoDB" id="74991at2759"/>
<dbReference type="SMART" id="SM00650">
    <property type="entry name" value="rADc"/>
    <property type="match status" value="1"/>
</dbReference>
<evidence type="ECO:0000259" key="9">
    <source>
        <dbReference type="SMART" id="SM00650"/>
    </source>
</evidence>
<feature type="binding site" evidence="6">
    <location>
        <position position="77"/>
    </location>
    <ligand>
        <name>S-adenosyl-L-methionine</name>
        <dbReference type="ChEBI" id="CHEBI:59789"/>
    </ligand>
</feature>
<dbReference type="SUPFAM" id="SSF53335">
    <property type="entry name" value="S-adenosyl-L-methionine-dependent methyltransferases"/>
    <property type="match status" value="1"/>
</dbReference>
<dbReference type="PANTHER" id="PTHR11727:SF12">
    <property type="entry name" value="RIBOSOMAL RNA SMALL SUBUNIT METHYLTRANSFERASE, MITOCHONDRIAL"/>
    <property type="match status" value="1"/>
</dbReference>
<proteinExistence type="inferred from homology"/>
<evidence type="ECO:0000256" key="6">
    <source>
        <dbReference type="PROSITE-ProRule" id="PRU01026"/>
    </source>
</evidence>
<dbReference type="InterPro" id="IPR020598">
    <property type="entry name" value="rRNA_Ade_methylase_Trfase_N"/>
</dbReference>
<evidence type="ECO:0000256" key="5">
    <source>
        <dbReference type="ARBA" id="ARBA00022884"/>
    </source>
</evidence>
<evidence type="ECO:0000313" key="11">
    <source>
        <dbReference type="Proteomes" id="UP001085076"/>
    </source>
</evidence>
<comment type="similarity">
    <text evidence="6 7">Belongs to the class I-like SAM-binding methyltransferase superfamily. rRNA adenine N(6)-methyltransferase family.</text>
</comment>
<dbReference type="CDD" id="cd02440">
    <property type="entry name" value="AdoMet_MTases"/>
    <property type="match status" value="1"/>
</dbReference>
<dbReference type="Pfam" id="PF00398">
    <property type="entry name" value="RrnaAD"/>
    <property type="match status" value="1"/>
</dbReference>
<dbReference type="GO" id="GO:0000179">
    <property type="term" value="F:rRNA (adenine-N6,N6-)-dimethyltransferase activity"/>
    <property type="evidence" value="ECO:0007669"/>
    <property type="project" value="UniProtKB-UniRule"/>
</dbReference>
<keyword evidence="2 6" id="KW-0489">Methyltransferase</keyword>
<dbReference type="GO" id="GO:0003723">
    <property type="term" value="F:RNA binding"/>
    <property type="evidence" value="ECO:0007669"/>
    <property type="project" value="UniProtKB-UniRule"/>
</dbReference>
<reference evidence="10" key="2">
    <citation type="journal article" date="2022" name="Hortic Res">
        <title>The genome of Dioscorea zingiberensis sheds light on the biosynthesis, origin and evolution of the medicinally important diosgenin saponins.</title>
        <authorList>
            <person name="Li Y."/>
            <person name="Tan C."/>
            <person name="Li Z."/>
            <person name="Guo J."/>
            <person name="Li S."/>
            <person name="Chen X."/>
            <person name="Wang C."/>
            <person name="Dai X."/>
            <person name="Yang H."/>
            <person name="Song W."/>
            <person name="Hou L."/>
            <person name="Xu J."/>
            <person name="Tong Z."/>
            <person name="Xu A."/>
            <person name="Yuan X."/>
            <person name="Wang W."/>
            <person name="Yang Q."/>
            <person name="Chen L."/>
            <person name="Sun Z."/>
            <person name="Wang K."/>
            <person name="Pan B."/>
            <person name="Chen J."/>
            <person name="Bao Y."/>
            <person name="Liu F."/>
            <person name="Qi X."/>
            <person name="Gang D.R."/>
            <person name="Wen J."/>
            <person name="Li J."/>
        </authorList>
    </citation>
    <scope>NUCLEOTIDE SEQUENCE</scope>
    <source>
        <strain evidence="10">Dzin_1.0</strain>
    </source>
</reference>
<dbReference type="InterPro" id="IPR011530">
    <property type="entry name" value="rRNA_adenine_dimethylase"/>
</dbReference>
<comment type="caution">
    <text evidence="10">The sequence shown here is derived from an EMBL/GenBank/DDBJ whole genome shotgun (WGS) entry which is preliminary data.</text>
</comment>
<feature type="domain" description="Ribosomal RNA adenine methylase transferase N-terminal" evidence="9">
    <location>
        <begin position="82"/>
        <end position="253"/>
    </location>
</feature>
<evidence type="ECO:0000256" key="3">
    <source>
        <dbReference type="ARBA" id="ARBA00022679"/>
    </source>
</evidence>
<keyword evidence="11" id="KW-1185">Reference proteome</keyword>
<dbReference type="PANTHER" id="PTHR11727">
    <property type="entry name" value="DIMETHYLADENOSINE TRANSFERASE"/>
    <property type="match status" value="1"/>
</dbReference>
<dbReference type="Proteomes" id="UP001085076">
    <property type="component" value="Miscellaneous, Linkage group lg04"/>
</dbReference>
<evidence type="ECO:0000313" key="10">
    <source>
        <dbReference type="EMBL" id="KAJ0974157.1"/>
    </source>
</evidence>
<dbReference type="PROSITE" id="PS01131">
    <property type="entry name" value="RRNA_A_DIMETH"/>
    <property type="match status" value="1"/>
</dbReference>
<sequence>MKRGFHHRILHVLVPFPAVRSQSHGLRTKSSSRFSVRGRGHRHEDDDGGEDLEKQKPWDEEAGSRFKLHKSRGQHLLTNPRVLDSIVRRAHIRPDDTVLEIGPGTGNLTVRLLQSASKVIAVEIDHRMVDALCGRVSQLGLDDRLTVIKENALKTKLPPFDLCVANIPYGISSPLIAKLLFESRPPCFRSATLLLQKEFARRLLAVPGDSEFNRLAVNVGMVATVEFLMDVSKRDFVPCPKVDSTLVKIRPRAESPAVDLEEWLAFTRTCFSKRNKTLGAIFKQKKKVAELKERLSKSYVPQSIESQDDDADVDDDDDDDDDDDGLDVGEFKEKVIGILKAGGFEEKRPSKLCNEELLHLLQLFNQQGILFH</sequence>
<feature type="binding site" evidence="6">
    <location>
        <position position="75"/>
    </location>
    <ligand>
        <name>S-adenosyl-L-methionine</name>
        <dbReference type="ChEBI" id="CHEBI:59789"/>
    </ligand>
</feature>
<gene>
    <name evidence="10" type="ORF">J5N97_016122</name>
</gene>
<keyword evidence="4 6" id="KW-0949">S-adenosyl-L-methionine</keyword>
<dbReference type="PROSITE" id="PS51689">
    <property type="entry name" value="SAM_RNA_A_N6_MT"/>
    <property type="match status" value="1"/>
</dbReference>
<feature type="region of interest" description="Disordered" evidence="8">
    <location>
        <begin position="21"/>
        <end position="57"/>
    </location>
</feature>
<reference evidence="10" key="1">
    <citation type="submission" date="2021-03" db="EMBL/GenBank/DDBJ databases">
        <authorList>
            <person name="Li Z."/>
            <person name="Yang C."/>
        </authorList>
    </citation>
    <scope>NUCLEOTIDE SEQUENCE</scope>
    <source>
        <strain evidence="10">Dzin_1.0</strain>
        <tissue evidence="10">Leaf</tissue>
    </source>
</reference>
<dbReference type="AlphaFoldDB" id="A0A9D5CKC7"/>